<keyword evidence="2" id="KW-1277">Toxin-antitoxin system</keyword>
<dbReference type="OrthoDB" id="9808744at2"/>
<accession>A0A1Q2D5W9</accession>
<dbReference type="PANTHER" id="PTHR33988">
    <property type="entry name" value="ENDORIBONUCLEASE MAZF-RELATED"/>
    <property type="match status" value="1"/>
</dbReference>
<name>A0A1Q2D5W9_9ENTE</name>
<dbReference type="GO" id="GO:0003677">
    <property type="term" value="F:DNA binding"/>
    <property type="evidence" value="ECO:0007669"/>
    <property type="project" value="InterPro"/>
</dbReference>
<protein>
    <submittedName>
        <fullName evidence="3">PemK family transcriptional regulator</fullName>
    </submittedName>
</protein>
<dbReference type="KEGG" id="vpi:BW732_05730"/>
<organism evidence="3 4">
    <name type="scientific">Vagococcus penaei</name>
    <dbReference type="NCBI Taxonomy" id="633807"/>
    <lineage>
        <taxon>Bacteria</taxon>
        <taxon>Bacillati</taxon>
        <taxon>Bacillota</taxon>
        <taxon>Bacilli</taxon>
        <taxon>Lactobacillales</taxon>
        <taxon>Enterococcaceae</taxon>
        <taxon>Vagococcus</taxon>
    </lineage>
</organism>
<evidence type="ECO:0000256" key="2">
    <source>
        <dbReference type="ARBA" id="ARBA00022649"/>
    </source>
</evidence>
<evidence type="ECO:0000256" key="1">
    <source>
        <dbReference type="ARBA" id="ARBA00007521"/>
    </source>
</evidence>
<gene>
    <name evidence="3" type="ORF">BW732_05730</name>
</gene>
<dbReference type="InterPro" id="IPR003477">
    <property type="entry name" value="PemK-like"/>
</dbReference>
<dbReference type="AlphaFoldDB" id="A0A1Q2D5W9"/>
<keyword evidence="4" id="KW-1185">Reference proteome</keyword>
<dbReference type="PANTHER" id="PTHR33988:SF3">
    <property type="entry name" value="ENDORIBONUCLEASE TOXIN CHPB-RELATED"/>
    <property type="match status" value="1"/>
</dbReference>
<sequence length="111" mass="12892">MTKPHIPHKGDIVWIDFDPSTGVEIKKRRPALVVSNYDFNLSTKFAIVCPITSTEKNYPTRYNLAKDYQTKGQVVISQIKSLDYTQRHVEFIERIHASDLTMIDQIMAYIF</sequence>
<dbReference type="GO" id="GO:0006402">
    <property type="term" value="P:mRNA catabolic process"/>
    <property type="evidence" value="ECO:0007669"/>
    <property type="project" value="TreeGrafter"/>
</dbReference>
<dbReference type="GO" id="GO:0016075">
    <property type="term" value="P:rRNA catabolic process"/>
    <property type="evidence" value="ECO:0007669"/>
    <property type="project" value="TreeGrafter"/>
</dbReference>
<dbReference type="Proteomes" id="UP000188246">
    <property type="component" value="Chromosome"/>
</dbReference>
<dbReference type="RefSeq" id="WP_077275873.1">
    <property type="nucleotide sequence ID" value="NZ_CP019609.1"/>
</dbReference>
<dbReference type="GO" id="GO:0004521">
    <property type="term" value="F:RNA endonuclease activity"/>
    <property type="evidence" value="ECO:0007669"/>
    <property type="project" value="TreeGrafter"/>
</dbReference>
<dbReference type="Pfam" id="PF02452">
    <property type="entry name" value="PemK_toxin"/>
    <property type="match status" value="1"/>
</dbReference>
<evidence type="ECO:0000313" key="3">
    <source>
        <dbReference type="EMBL" id="AQP53788.1"/>
    </source>
</evidence>
<dbReference type="InterPro" id="IPR011067">
    <property type="entry name" value="Plasmid_toxin/cell-grow_inhib"/>
</dbReference>
<dbReference type="EMBL" id="CP019609">
    <property type="protein sequence ID" value="AQP53788.1"/>
    <property type="molecule type" value="Genomic_DNA"/>
</dbReference>
<dbReference type="STRING" id="633807.BW732_05730"/>
<comment type="similarity">
    <text evidence="1">Belongs to the PemK/MazF family.</text>
</comment>
<reference evidence="3 4" key="1">
    <citation type="journal article" date="2010" name="Int. J. Syst. Evol. Microbiol.">
        <title>Vagococcus penaei sp. nov., isolated from spoilage microbiota of cooked shrimp (Penaeus vannamei).</title>
        <authorList>
            <person name="Jaffres E."/>
            <person name="Prevost H."/>
            <person name="Rossero A."/>
            <person name="Joffraud J.J."/>
            <person name="Dousset X."/>
        </authorList>
    </citation>
    <scope>NUCLEOTIDE SEQUENCE [LARGE SCALE GENOMIC DNA]</scope>
    <source>
        <strain evidence="3 4">CD276</strain>
    </source>
</reference>
<dbReference type="Gene3D" id="2.30.30.110">
    <property type="match status" value="1"/>
</dbReference>
<dbReference type="SUPFAM" id="SSF50118">
    <property type="entry name" value="Cell growth inhibitor/plasmid maintenance toxic component"/>
    <property type="match status" value="1"/>
</dbReference>
<proteinExistence type="inferred from homology"/>
<evidence type="ECO:0000313" key="4">
    <source>
        <dbReference type="Proteomes" id="UP000188246"/>
    </source>
</evidence>